<dbReference type="Gene3D" id="1.10.1040.20">
    <property type="entry name" value="ProC-like, C-terminal domain"/>
    <property type="match status" value="1"/>
</dbReference>
<dbReference type="InterPro" id="IPR019665">
    <property type="entry name" value="OxRdtase/DH_put_Rossmann_dom"/>
</dbReference>
<dbReference type="InterPro" id="IPR018931">
    <property type="entry name" value="DUF2520"/>
</dbReference>
<dbReference type="Pfam" id="PF10728">
    <property type="entry name" value="DUF2520"/>
    <property type="match status" value="1"/>
</dbReference>
<accession>A0A4V6IKY6</accession>
<keyword evidence="4" id="KW-1185">Reference proteome</keyword>
<reference evidence="3 4" key="1">
    <citation type="submission" date="2019-03" db="EMBL/GenBank/DDBJ databases">
        <authorList>
            <person name="Nijsse B."/>
        </authorList>
    </citation>
    <scope>NUCLEOTIDE SEQUENCE [LARGE SCALE GENOMIC DNA]</scope>
    <source>
        <strain evidence="3">Desulfoluna butyratoxydans MSL71</strain>
    </source>
</reference>
<dbReference type="EMBL" id="CAADHO010000001">
    <property type="protein sequence ID" value="VFQ43048.1"/>
    <property type="molecule type" value="Genomic_DNA"/>
</dbReference>
<dbReference type="PANTHER" id="PTHR40459">
    <property type="entry name" value="CONSERVED HYPOTHETICAL ALANINE AND LEUCINE RICH PROTEIN"/>
    <property type="match status" value="1"/>
</dbReference>
<name>A0A4V6IKY6_9BACT</name>
<evidence type="ECO:0000259" key="2">
    <source>
        <dbReference type="Pfam" id="PF10728"/>
    </source>
</evidence>
<organism evidence="3 4">
    <name type="scientific">Desulfoluna butyratoxydans</name>
    <dbReference type="NCBI Taxonomy" id="231438"/>
    <lineage>
        <taxon>Bacteria</taxon>
        <taxon>Pseudomonadati</taxon>
        <taxon>Thermodesulfobacteriota</taxon>
        <taxon>Desulfobacteria</taxon>
        <taxon>Desulfobacterales</taxon>
        <taxon>Desulfolunaceae</taxon>
        <taxon>Desulfoluna</taxon>
    </lineage>
</organism>
<dbReference type="InterPro" id="IPR036291">
    <property type="entry name" value="NAD(P)-bd_dom_sf"/>
</dbReference>
<feature type="domain" description="DUF2520" evidence="2">
    <location>
        <begin position="138"/>
        <end position="265"/>
    </location>
</feature>
<dbReference type="SUPFAM" id="SSF48179">
    <property type="entry name" value="6-phosphogluconate dehydrogenase C-terminal domain-like"/>
    <property type="match status" value="1"/>
</dbReference>
<dbReference type="InterPro" id="IPR037108">
    <property type="entry name" value="TM1727-like_C_sf"/>
</dbReference>
<dbReference type="RefSeq" id="WP_343052492.1">
    <property type="nucleotide sequence ID" value="NZ_CAADHO010000001.1"/>
</dbReference>
<dbReference type="AlphaFoldDB" id="A0A4V6IKY6"/>
<dbReference type="SUPFAM" id="SSF51735">
    <property type="entry name" value="NAD(P)-binding Rossmann-fold domains"/>
    <property type="match status" value="1"/>
</dbReference>
<evidence type="ECO:0000313" key="4">
    <source>
        <dbReference type="Proteomes" id="UP000507962"/>
    </source>
</evidence>
<evidence type="ECO:0000313" key="3">
    <source>
        <dbReference type="EMBL" id="VFQ43048.1"/>
    </source>
</evidence>
<gene>
    <name evidence="3" type="ORF">MSL71_6730</name>
</gene>
<sequence length="290" mass="29978">MKARCAVVGCGRVGTSLVIHLDRVGYPLCGVASRSAESAEKAAGLVSGTPYSTDPVAVTRDADLVFITTPDDTIAEVAEAIAAAGGFKQGATVLHCSGSLPSTIMEKARLAGARIGSMHPLQSFAGADRETNPFEGIIMSVEGDAPSVELALGLASDLGARGLTIETRAKTMYHAAAVVASNCFVTVQDMAWQFIGDAGVSEEDAWSVLGPLIEGTMANIRKVGPVAALTGPVARGDVDTIGTHLDKIAEMKPGLAALYKALCLHTVDMASRKGTLTPEAEEALVRRLTS</sequence>
<dbReference type="InterPro" id="IPR008927">
    <property type="entry name" value="6-PGluconate_DH-like_C_sf"/>
</dbReference>
<dbReference type="Gene3D" id="3.40.50.720">
    <property type="entry name" value="NAD(P)-binding Rossmann-like Domain"/>
    <property type="match status" value="1"/>
</dbReference>
<dbReference type="Proteomes" id="UP000507962">
    <property type="component" value="Unassembled WGS sequence"/>
</dbReference>
<dbReference type="PANTHER" id="PTHR40459:SF1">
    <property type="entry name" value="CONSERVED HYPOTHETICAL ALANINE AND LEUCINE RICH PROTEIN"/>
    <property type="match status" value="1"/>
</dbReference>
<dbReference type="Pfam" id="PF10727">
    <property type="entry name" value="Rossmann-like"/>
    <property type="match status" value="1"/>
</dbReference>
<feature type="domain" description="Putative oxidoreductase/dehydrogenase Rossmann-like" evidence="1">
    <location>
        <begin position="5"/>
        <end position="114"/>
    </location>
</feature>
<protein>
    <submittedName>
        <fullName evidence="3">Nad(P)-binding domain</fullName>
    </submittedName>
</protein>
<evidence type="ECO:0000259" key="1">
    <source>
        <dbReference type="Pfam" id="PF10727"/>
    </source>
</evidence>
<proteinExistence type="predicted"/>